<evidence type="ECO:0000313" key="2">
    <source>
        <dbReference type="Proteomes" id="UP000006786"/>
    </source>
</evidence>
<gene>
    <name evidence="1" type="ORF">NA2_20694</name>
</gene>
<dbReference type="EMBL" id="AMRM01000036">
    <property type="protein sequence ID" value="EKF16893.1"/>
    <property type="molecule type" value="Genomic_DNA"/>
</dbReference>
<sequence length="65" mass="7303">MFIPFMDDKKPASSRWKDTRRRGGLMGMDVDGDWKEILILSLAHGVFAKWPLIGGRRSKGGLDAL</sequence>
<proteinExistence type="predicted"/>
<reference evidence="1 2" key="1">
    <citation type="journal article" date="2012" name="J. Bacteriol.">
        <title>Genome Sequence of Nitratireductor pacificus Type Strain pht-3B.</title>
        <authorList>
            <person name="Lai Q."/>
            <person name="Li G."/>
            <person name="Shao Z."/>
        </authorList>
    </citation>
    <scope>NUCLEOTIDE SEQUENCE [LARGE SCALE GENOMIC DNA]</scope>
    <source>
        <strain evidence="2">pht-3B</strain>
    </source>
</reference>
<name>K2MY17_9HYPH</name>
<dbReference type="STRING" id="391937.NA2_20694"/>
<protein>
    <submittedName>
        <fullName evidence="1">Uncharacterized protein</fullName>
    </submittedName>
</protein>
<dbReference type="AlphaFoldDB" id="K2MY17"/>
<keyword evidence="2" id="KW-1185">Reference proteome</keyword>
<dbReference type="Proteomes" id="UP000006786">
    <property type="component" value="Unassembled WGS sequence"/>
</dbReference>
<accession>K2MY17</accession>
<organism evidence="1 2">
    <name type="scientific">Nitratireductor pacificus pht-3B</name>
    <dbReference type="NCBI Taxonomy" id="391937"/>
    <lineage>
        <taxon>Bacteria</taxon>
        <taxon>Pseudomonadati</taxon>
        <taxon>Pseudomonadota</taxon>
        <taxon>Alphaproteobacteria</taxon>
        <taxon>Hyphomicrobiales</taxon>
        <taxon>Phyllobacteriaceae</taxon>
        <taxon>Nitratireductor</taxon>
    </lineage>
</organism>
<comment type="caution">
    <text evidence="1">The sequence shown here is derived from an EMBL/GenBank/DDBJ whole genome shotgun (WGS) entry which is preliminary data.</text>
</comment>
<evidence type="ECO:0000313" key="1">
    <source>
        <dbReference type="EMBL" id="EKF16893.1"/>
    </source>
</evidence>